<proteinExistence type="predicted"/>
<dbReference type="InterPro" id="IPR028082">
    <property type="entry name" value="Peripla_BP_I"/>
</dbReference>
<dbReference type="Gene3D" id="3.40.50.2300">
    <property type="match status" value="2"/>
</dbReference>
<comment type="caution">
    <text evidence="1">The sequence shown here is derived from an EMBL/GenBank/DDBJ whole genome shotgun (WGS) entry which is preliminary data.</text>
</comment>
<sequence>MLHSPPGDEQQLVLPVGFDEIVRVIDRYVADRRAGLPPLSRSRGRRLPALLLAREPDGDPAAGTAEPDPGLTALVLAYGQRLVSSAGNLTTRHLASLAPHAVIDDVRLIRGGAREDVVGGPHVLLLEDVARQLRTSMPEGAGALRLPEFDTCLAVLRADLPPGDAEEERRALRVMLCDRYTQRFQPAAETAQLGEAMGGKWGAVLQLLTVLPGWLRRLWYGIRLDRRHPWAGRMLGQTGRSFLNAAAGLRAAHQHTLAQNAAESRHPEAASLAARDEAVVRQVLLTALIRDLARAARPRLWSRLRPRRRWAFVLLLPTVGGEGSACRKFLDTYAAVARDNGSSPLLVLGAATDELPSYAAGLPRQSVQGGADAHRAGRAAAALFSAAVAGRAADAVHVLPLPRTPDDGTAAERLASHRAVHFRRPRRLDWARPVAAATAAAVLCAGGVALSRELVGLFFDEHRTPVGHPTSSCRQVPTGEVVGLTDGIDGCDLAHGLYAPDLRKLVRTLGRQNAQVNTDRPYRTLVFFAPLSVGSESKRTVPTGFQMLRGALLAQKQVNDRHLKSQVPVRLLVANAGEYFRYGSRGGLNTTNGSDVDVTQMIIDRADKDHIAAVIGLAQSRPESQQAAIELGTRGITVLGTGVSGQRMVEGNSPVSYFQLSPPNARIAKVMAAFARHSPRLRTLAEPASGHSGPAAVVVFDPRDEYFSADLAHRFDAAYRSTGPVHLVPYGEMEDGRPTSDVADTVCTLVHRTNGFVLYAGRSGVMEDLFHSMQGDRECRARQGRVAVLAESPAPGLTMHPRLMPQRYGGLTLFYSQFSRPAPGGPFARSFREAFHLSAENDAAVGYDAANILSEAMNAIFTTDRFFSPSALVTFLQDPGVREYVGESGVITLDSGHNYPPNKEIHIREITPEGTQVTDLTCGVLADGARSVTTWGPGGRFACPLDAVP</sequence>
<evidence type="ECO:0000313" key="2">
    <source>
        <dbReference type="Proteomes" id="UP000591537"/>
    </source>
</evidence>
<gene>
    <name evidence="1" type="ORF">HNR57_007105</name>
</gene>
<dbReference type="EMBL" id="JACHGV010000016">
    <property type="protein sequence ID" value="MBB6081154.1"/>
    <property type="molecule type" value="Genomic_DNA"/>
</dbReference>
<accession>A0A7W9WLA3</accession>
<dbReference type="RefSeq" id="WP_184566674.1">
    <property type="nucleotide sequence ID" value="NZ_BAAARS010000020.1"/>
</dbReference>
<protein>
    <submittedName>
        <fullName evidence="1">ABC-type branched-subunit amino acid transport system substrate-binding protein</fullName>
    </submittedName>
</protein>
<reference evidence="1 2" key="1">
    <citation type="submission" date="2020-08" db="EMBL/GenBank/DDBJ databases">
        <title>Genomic Encyclopedia of Type Strains, Phase IV (KMG-IV): sequencing the most valuable type-strain genomes for metagenomic binning, comparative biology and taxonomic classification.</title>
        <authorList>
            <person name="Goeker M."/>
        </authorList>
    </citation>
    <scope>NUCLEOTIDE SEQUENCE [LARGE SCALE GENOMIC DNA]</scope>
    <source>
        <strain evidence="1 2">DSM 43350</strain>
    </source>
</reference>
<dbReference type="SUPFAM" id="SSF53822">
    <property type="entry name" value="Periplasmic binding protein-like I"/>
    <property type="match status" value="1"/>
</dbReference>
<organism evidence="1 2">
    <name type="scientific">Streptomyces paradoxus</name>
    <dbReference type="NCBI Taxonomy" id="66375"/>
    <lineage>
        <taxon>Bacteria</taxon>
        <taxon>Bacillati</taxon>
        <taxon>Actinomycetota</taxon>
        <taxon>Actinomycetes</taxon>
        <taxon>Kitasatosporales</taxon>
        <taxon>Streptomycetaceae</taxon>
        <taxon>Streptomyces</taxon>
    </lineage>
</organism>
<name>A0A7W9WLA3_9ACTN</name>
<keyword evidence="2" id="KW-1185">Reference proteome</keyword>
<dbReference type="Proteomes" id="UP000591537">
    <property type="component" value="Unassembled WGS sequence"/>
</dbReference>
<dbReference type="AlphaFoldDB" id="A0A7W9WLA3"/>
<evidence type="ECO:0000313" key="1">
    <source>
        <dbReference type="EMBL" id="MBB6081154.1"/>
    </source>
</evidence>